<feature type="domain" description="Glycosyl transferase family 51" evidence="27">
    <location>
        <begin position="158"/>
        <end position="337"/>
    </location>
</feature>
<evidence type="ECO:0000256" key="25">
    <source>
        <dbReference type="SAM" id="Phobius"/>
    </source>
</evidence>
<evidence type="ECO:0000256" key="3">
    <source>
        <dbReference type="ARBA" id="ARBA00004752"/>
    </source>
</evidence>
<dbReference type="InterPro" id="IPR012338">
    <property type="entry name" value="Beta-lactam/transpept-like"/>
</dbReference>
<comment type="catalytic activity">
    <reaction evidence="20">
        <text>Preferential cleavage: (Ac)2-L-Lys-D-Ala-|-D-Ala. Also transpeptidation of peptidyl-alanyl moieties that are N-acyl substituents of D-alanine.</text>
        <dbReference type="EC" id="3.4.16.4"/>
    </reaction>
</comment>
<comment type="function">
    <text evidence="1 23">Cell wall formation. Synthesis of cross-linked peptidoglycan from the lipid intermediates. The enzyme has a penicillin-insensitive transglycosylase N-terminal domain (formation of linear glycan strands) and a penicillin-sensitive transpeptidase C-terminal domain (cross-linking of the peptide subunits).</text>
</comment>
<feature type="domain" description="Bifunctional transglycosylase second" evidence="28">
    <location>
        <begin position="68"/>
        <end position="152"/>
    </location>
</feature>
<evidence type="ECO:0000256" key="9">
    <source>
        <dbReference type="ARBA" id="ARBA00022670"/>
    </source>
</evidence>
<name>A0A8J8AZE4_9GAMM</name>
<reference evidence="29" key="2">
    <citation type="submission" date="2021-04" db="EMBL/GenBank/DDBJ databases">
        <authorList>
            <person name="Karlyshev A.V."/>
        </authorList>
    </citation>
    <scope>NUCLEOTIDE SEQUENCE</scope>
    <source>
        <strain evidence="29">LMG 29479</strain>
    </source>
</reference>
<dbReference type="GO" id="GO:0009274">
    <property type="term" value="C:peptidoglycan-based cell wall"/>
    <property type="evidence" value="ECO:0007669"/>
    <property type="project" value="UniProtKB-UniRule"/>
</dbReference>
<comment type="similarity">
    <text evidence="5 23">In the N-terminal section; belongs to the glycosyltransferase 51 family.</text>
</comment>
<evidence type="ECO:0000256" key="1">
    <source>
        <dbReference type="ARBA" id="ARBA00002624"/>
    </source>
</evidence>
<dbReference type="Gene3D" id="3.40.710.10">
    <property type="entry name" value="DD-peptidase/beta-lactamase superfamily"/>
    <property type="match status" value="1"/>
</dbReference>
<evidence type="ECO:0000256" key="2">
    <source>
        <dbReference type="ARBA" id="ARBA00004236"/>
    </source>
</evidence>
<dbReference type="GO" id="GO:0008955">
    <property type="term" value="F:peptidoglycan glycosyltransferase activity"/>
    <property type="evidence" value="ECO:0007669"/>
    <property type="project" value="UniProtKB-UniRule"/>
</dbReference>
<comment type="subcellular location">
    <subcellularLocation>
        <location evidence="2">Cell membrane</location>
    </subcellularLocation>
</comment>
<keyword evidence="7" id="KW-1003">Cell membrane</keyword>
<organism evidence="29">
    <name type="scientific">Coralloluteibacterium stylophorae</name>
    <dbReference type="NCBI Taxonomy" id="1776034"/>
    <lineage>
        <taxon>Bacteria</taxon>
        <taxon>Pseudomonadati</taxon>
        <taxon>Pseudomonadota</taxon>
        <taxon>Gammaproteobacteria</taxon>
        <taxon>Lysobacterales</taxon>
        <taxon>Lysobacteraceae</taxon>
        <taxon>Coralloluteibacterium</taxon>
    </lineage>
</organism>
<dbReference type="GO" id="GO:0009252">
    <property type="term" value="P:peptidoglycan biosynthetic process"/>
    <property type="evidence" value="ECO:0007669"/>
    <property type="project" value="UniProtKB-UniRule"/>
</dbReference>
<evidence type="ECO:0000256" key="16">
    <source>
        <dbReference type="ARBA" id="ARBA00023251"/>
    </source>
</evidence>
<dbReference type="UniPathway" id="UPA00219"/>
<dbReference type="InterPro" id="IPR050396">
    <property type="entry name" value="Glycosyltr_51/Transpeptidase"/>
</dbReference>
<evidence type="ECO:0000256" key="10">
    <source>
        <dbReference type="ARBA" id="ARBA00022676"/>
    </source>
</evidence>
<evidence type="ECO:0000256" key="22">
    <source>
        <dbReference type="NCBIfam" id="TIGR02071"/>
    </source>
</evidence>
<evidence type="ECO:0000256" key="14">
    <source>
        <dbReference type="ARBA" id="ARBA00022984"/>
    </source>
</evidence>
<evidence type="ECO:0000256" key="19">
    <source>
        <dbReference type="ARBA" id="ARBA00032454"/>
    </source>
</evidence>
<dbReference type="SUPFAM" id="SSF53955">
    <property type="entry name" value="Lysozyme-like"/>
    <property type="match status" value="1"/>
</dbReference>
<evidence type="ECO:0000256" key="24">
    <source>
        <dbReference type="PIRSR" id="PIRSR002799-1"/>
    </source>
</evidence>
<sequence length="783" mass="83894">MPKKTASAPAPGAPAWRRWAVYAVLAAAGLVLGALVPYVSHLDAQVRARFDALTWQVPTRVYARPLVLAPGLAMDAETLELELGASAYRAEAGAASRGSYAREGGRFRIASRGYVDVDGRVPARGIVITLADGRVASLEDADSGEALRAARLDPARIATLYGQKQEERRLVRLEDVPELMITGLQAVEDRDFRTHHGIDLGGIARAMLANIRSGDVVQGGSTITQLLARSGLLGIGREQTLTRKFNEVLYAILIEARYDKRTILEAFLNQVYLGQSGGQSIHGIAAASEFWFGRQPDALRPQEVALLIGMIKGPSYYDPRRHPERARGRRDIALRMMAETGLLSADELERALAAPLGITARPGVAAANRYPAFVDLVRRQLADDYPADALRGAGLSVMTALAPSAQAYAERAVDEVLPTVERKDGPALQTGMVVTDTHSGMVVAAVGNRHVDEPGFNRAIDARRQVGSLLKPFVYLLGLVQPGRYSLATIVDDAPIDLRLPNGRLWSPANSDNRSHGRVRLIDALAHSYNQATVRVGLDVGAEGLAVLLQRLAGADATANPSLILGAVDLSPYAMAQLYQFLASGGEVQTLKVVRGVLDAEGQALTRYDTAPAPATEGDAIAARLVTVALQTAVTSGTGRRLVADGLGRLQPAGKTGTSNDGRDSWFAGWTGDHLAVIWVGNDQNQAAGLYGSTGAMRLWSALFSELPSTPLTVGGEGIEWAWVAEGEEATTEQDCPGARRLPFVAGWTPERHHGCGLDRVRDWFGMGEDGDDGFDPSAWQRQ</sequence>
<evidence type="ECO:0000256" key="6">
    <source>
        <dbReference type="ARBA" id="ARBA00018637"/>
    </source>
</evidence>
<keyword evidence="10 23" id="KW-0328">Glycosyltransferase</keyword>
<dbReference type="Pfam" id="PF14814">
    <property type="entry name" value="UB2H"/>
    <property type="match status" value="1"/>
</dbReference>
<comment type="pathway">
    <text evidence="3 23">Cell wall biogenesis; peptidoglycan biosynthesis.</text>
</comment>
<keyword evidence="16" id="KW-0046">Antibiotic resistance</keyword>
<evidence type="ECO:0000256" key="21">
    <source>
        <dbReference type="ARBA" id="ARBA00049902"/>
    </source>
</evidence>
<keyword evidence="15 25" id="KW-0472">Membrane</keyword>
<dbReference type="GO" id="GO:0008658">
    <property type="term" value="F:penicillin binding"/>
    <property type="evidence" value="ECO:0007669"/>
    <property type="project" value="UniProtKB-UniRule"/>
</dbReference>
<evidence type="ECO:0000259" key="27">
    <source>
        <dbReference type="Pfam" id="PF00912"/>
    </source>
</evidence>
<dbReference type="SUPFAM" id="SSF56601">
    <property type="entry name" value="beta-lactamase/transpeptidase-like"/>
    <property type="match status" value="1"/>
</dbReference>
<evidence type="ECO:0000313" key="31">
    <source>
        <dbReference type="Proteomes" id="UP000675747"/>
    </source>
</evidence>
<dbReference type="Gene3D" id="3.30.2060.10">
    <property type="entry name" value="Penicillin-binding protein 1b domain"/>
    <property type="match status" value="1"/>
</dbReference>
<evidence type="ECO:0000256" key="4">
    <source>
        <dbReference type="ARBA" id="ARBA00007090"/>
    </source>
</evidence>
<comment type="similarity">
    <text evidence="4 23">In the C-terminal section; belongs to the transpeptidase family.</text>
</comment>
<dbReference type="NCBIfam" id="TIGR02071">
    <property type="entry name" value="PBP_1b"/>
    <property type="match status" value="1"/>
</dbReference>
<evidence type="ECO:0000256" key="5">
    <source>
        <dbReference type="ARBA" id="ARBA00007739"/>
    </source>
</evidence>
<evidence type="ECO:0000256" key="20">
    <source>
        <dbReference type="ARBA" id="ARBA00034000"/>
    </source>
</evidence>
<dbReference type="GO" id="GO:0005886">
    <property type="term" value="C:plasma membrane"/>
    <property type="evidence" value="ECO:0007669"/>
    <property type="project" value="UniProtKB-SubCell"/>
</dbReference>
<feature type="domain" description="Penicillin-binding protein transpeptidase" evidence="26">
    <location>
        <begin position="431"/>
        <end position="686"/>
    </location>
</feature>
<protein>
    <recommendedName>
        <fullName evidence="6 22">Penicillin-binding protein 1B</fullName>
        <shortName evidence="23">PBP-1b</shortName>
        <shortName evidence="23">PBP1b</shortName>
    </recommendedName>
    <alternativeName>
        <fullName evidence="19 23">Murein polymerase</fullName>
    </alternativeName>
</protein>
<dbReference type="GO" id="GO:0030288">
    <property type="term" value="C:outer membrane-bounded periplasmic space"/>
    <property type="evidence" value="ECO:0007669"/>
    <property type="project" value="TreeGrafter"/>
</dbReference>
<dbReference type="EMBL" id="JAGQFT020000003">
    <property type="protein sequence ID" value="MBS7456755.1"/>
    <property type="molecule type" value="Genomic_DNA"/>
</dbReference>
<evidence type="ECO:0000256" key="17">
    <source>
        <dbReference type="ARBA" id="ARBA00023268"/>
    </source>
</evidence>
<evidence type="ECO:0000256" key="23">
    <source>
        <dbReference type="PIRNR" id="PIRNR002799"/>
    </source>
</evidence>
<keyword evidence="17" id="KW-0511">Multifunctional enzyme</keyword>
<evidence type="ECO:0000256" key="8">
    <source>
        <dbReference type="ARBA" id="ARBA00022645"/>
    </source>
</evidence>
<dbReference type="EMBL" id="JAGQFT010000160">
    <property type="protein sequence ID" value="MBR0563664.1"/>
    <property type="molecule type" value="Genomic_DNA"/>
</dbReference>
<keyword evidence="25" id="KW-1133">Transmembrane helix</keyword>
<evidence type="ECO:0000259" key="26">
    <source>
        <dbReference type="Pfam" id="PF00905"/>
    </source>
</evidence>
<keyword evidence="14 23" id="KW-0573">Peptidoglycan synthesis</keyword>
<dbReference type="InterPro" id="IPR011813">
    <property type="entry name" value="PBP_1b"/>
</dbReference>
<keyword evidence="8" id="KW-0121">Carboxypeptidase</keyword>
<dbReference type="GO" id="GO:0009002">
    <property type="term" value="F:serine-type D-Ala-D-Ala carboxypeptidase activity"/>
    <property type="evidence" value="ECO:0007669"/>
    <property type="project" value="UniProtKB-EC"/>
</dbReference>
<evidence type="ECO:0000256" key="15">
    <source>
        <dbReference type="ARBA" id="ARBA00023136"/>
    </source>
</evidence>
<dbReference type="InterPro" id="IPR023346">
    <property type="entry name" value="Lysozyme-like_dom_sf"/>
</dbReference>
<dbReference type="GO" id="GO:0046677">
    <property type="term" value="P:response to antibiotic"/>
    <property type="evidence" value="ECO:0007669"/>
    <property type="project" value="UniProtKB-UniRule"/>
</dbReference>
<dbReference type="PANTHER" id="PTHR32282:SF11">
    <property type="entry name" value="PENICILLIN-BINDING PROTEIN 1B"/>
    <property type="match status" value="1"/>
</dbReference>
<dbReference type="AlphaFoldDB" id="A0A8J8AZE4"/>
<dbReference type="RefSeq" id="WP_211927564.1">
    <property type="nucleotide sequence ID" value="NZ_JAGQFT020000003.1"/>
</dbReference>
<evidence type="ECO:0000256" key="18">
    <source>
        <dbReference type="ARBA" id="ARBA00023316"/>
    </source>
</evidence>
<keyword evidence="9" id="KW-0645">Protease</keyword>
<dbReference type="Pfam" id="PF00912">
    <property type="entry name" value="Transgly"/>
    <property type="match status" value="1"/>
</dbReference>
<comment type="catalytic activity">
    <reaction evidence="21">
        <text>[GlcNAc-(1-&gt;4)-Mur2Ac(oyl-L-Ala-gamma-D-Glu-L-Lys-D-Ala-D-Ala)](n)-di-trans,octa-cis-undecaprenyl diphosphate + beta-D-GlcNAc-(1-&gt;4)-Mur2Ac(oyl-L-Ala-gamma-D-Glu-L-Lys-D-Ala-D-Ala)-di-trans,octa-cis-undecaprenyl diphosphate = [GlcNAc-(1-&gt;4)-Mur2Ac(oyl-L-Ala-gamma-D-Glu-L-Lys-D-Ala-D-Ala)](n+1)-di-trans,octa-cis-undecaprenyl diphosphate + di-trans,octa-cis-undecaprenyl diphosphate + H(+)</text>
        <dbReference type="Rhea" id="RHEA:23708"/>
        <dbReference type="Rhea" id="RHEA-COMP:9602"/>
        <dbReference type="Rhea" id="RHEA-COMP:9603"/>
        <dbReference type="ChEBI" id="CHEBI:15378"/>
        <dbReference type="ChEBI" id="CHEBI:58405"/>
        <dbReference type="ChEBI" id="CHEBI:60033"/>
        <dbReference type="ChEBI" id="CHEBI:78435"/>
        <dbReference type="EC" id="2.4.99.28"/>
    </reaction>
</comment>
<dbReference type="GO" id="GO:0006508">
    <property type="term" value="P:proteolysis"/>
    <property type="evidence" value="ECO:0007669"/>
    <property type="project" value="UniProtKB-KW"/>
</dbReference>
<feature type="active site" description="Acyl-ester intermediate; for transpeptidase activity" evidence="24">
    <location>
        <position position="468"/>
    </location>
</feature>
<feature type="active site" description="Proton donor; for transglycosylase activity" evidence="24">
    <location>
        <position position="188"/>
    </location>
</feature>
<proteinExistence type="inferred from homology"/>
<evidence type="ECO:0000313" key="30">
    <source>
        <dbReference type="EMBL" id="MBS7456755.1"/>
    </source>
</evidence>
<keyword evidence="25" id="KW-0812">Transmembrane</keyword>
<gene>
    <name evidence="29" type="primary">mrcB</name>
    <name evidence="30" type="ORF">KB893_006360</name>
    <name evidence="29" type="ORF">KB893_14245</name>
</gene>
<keyword evidence="18 23" id="KW-0961">Cell wall biogenesis/degradation</keyword>
<reference evidence="30 31" key="1">
    <citation type="journal article" date="2021" name="Microbiol. Resour. Announc.">
        <title>Draft Genome Sequence of Coralloluteibacterium stylophorae LMG 29479T.</title>
        <authorList>
            <person name="Karlyshev A.V."/>
            <person name="Kudryashova E.B."/>
            <person name="Ariskina E.V."/>
            <person name="Conroy A.P."/>
            <person name="Abidueva E.Y."/>
        </authorList>
    </citation>
    <scope>NUCLEOTIDE SEQUENCE [LARGE SCALE GENOMIC DNA]</scope>
    <source>
        <strain evidence="30 31">LMG 29479</strain>
    </source>
</reference>
<dbReference type="InterPro" id="IPR028166">
    <property type="entry name" value="UB2H"/>
</dbReference>
<dbReference type="InterPro" id="IPR001460">
    <property type="entry name" value="PCN-bd_Tpept"/>
</dbReference>
<evidence type="ECO:0000259" key="28">
    <source>
        <dbReference type="Pfam" id="PF14814"/>
    </source>
</evidence>
<dbReference type="InterPro" id="IPR036950">
    <property type="entry name" value="PBP_transglycosylase"/>
</dbReference>
<evidence type="ECO:0000256" key="12">
    <source>
        <dbReference type="ARBA" id="ARBA00022801"/>
    </source>
</evidence>
<feature type="transmembrane region" description="Helical" evidence="25">
    <location>
        <begin position="20"/>
        <end position="39"/>
    </location>
</feature>
<dbReference type="InterPro" id="IPR001264">
    <property type="entry name" value="Glyco_trans_51"/>
</dbReference>
<comment type="caution">
    <text evidence="29">The sequence shown here is derived from an EMBL/GenBank/DDBJ whole genome shotgun (WGS) entry which is preliminary data.</text>
</comment>
<evidence type="ECO:0000256" key="13">
    <source>
        <dbReference type="ARBA" id="ARBA00022960"/>
    </source>
</evidence>
<dbReference type="GO" id="GO:0071555">
    <property type="term" value="P:cell wall organization"/>
    <property type="evidence" value="ECO:0007669"/>
    <property type="project" value="UniProtKB-UniRule"/>
</dbReference>
<keyword evidence="12" id="KW-0378">Hydrolase</keyword>
<dbReference type="PANTHER" id="PTHR32282">
    <property type="entry name" value="BINDING PROTEIN TRANSPEPTIDASE, PUTATIVE-RELATED"/>
    <property type="match status" value="1"/>
</dbReference>
<evidence type="ECO:0000256" key="11">
    <source>
        <dbReference type="ARBA" id="ARBA00022679"/>
    </source>
</evidence>
<keyword evidence="11 23" id="KW-0808">Transferase</keyword>
<keyword evidence="13 23" id="KW-0133">Cell shape</keyword>
<dbReference type="Gene3D" id="1.10.3810.10">
    <property type="entry name" value="Biosynthetic peptidoglycan transglycosylase-like"/>
    <property type="match status" value="1"/>
</dbReference>
<dbReference type="PIRSF" id="PIRSF002799">
    <property type="entry name" value="PBP_1b"/>
    <property type="match status" value="1"/>
</dbReference>
<evidence type="ECO:0000256" key="7">
    <source>
        <dbReference type="ARBA" id="ARBA00022475"/>
    </source>
</evidence>
<dbReference type="Proteomes" id="UP000675747">
    <property type="component" value="Unassembled WGS sequence"/>
</dbReference>
<accession>A0A8J8AZE4</accession>
<keyword evidence="31" id="KW-1185">Reference proteome</keyword>
<evidence type="ECO:0000313" key="29">
    <source>
        <dbReference type="EMBL" id="MBR0563664.1"/>
    </source>
</evidence>
<dbReference type="GO" id="GO:0008360">
    <property type="term" value="P:regulation of cell shape"/>
    <property type="evidence" value="ECO:0007669"/>
    <property type="project" value="UniProtKB-UniRule"/>
</dbReference>
<dbReference type="Pfam" id="PF00905">
    <property type="entry name" value="Transpeptidase"/>
    <property type="match status" value="1"/>
</dbReference>